<organism evidence="2 5">
    <name type="scientific">Pandoraea cepalis</name>
    <dbReference type="NCBI Taxonomy" id="2508294"/>
    <lineage>
        <taxon>Bacteria</taxon>
        <taxon>Pseudomonadati</taxon>
        <taxon>Pseudomonadota</taxon>
        <taxon>Betaproteobacteria</taxon>
        <taxon>Burkholderiales</taxon>
        <taxon>Burkholderiaceae</taxon>
        <taxon>Pandoraea</taxon>
    </lineage>
</organism>
<dbReference type="Pfam" id="PF24720">
    <property type="entry name" value="DUF7673"/>
    <property type="match status" value="1"/>
</dbReference>
<dbReference type="EMBL" id="QAIC01000024">
    <property type="protein sequence ID" value="MDN4572012.1"/>
    <property type="molecule type" value="Genomic_DNA"/>
</dbReference>
<protein>
    <recommendedName>
        <fullName evidence="1">DUF7673 domain-containing protein</fullName>
    </recommendedName>
</protein>
<dbReference type="EMBL" id="QAID01000021">
    <property type="protein sequence ID" value="MDN4576663.1"/>
    <property type="molecule type" value="Genomic_DNA"/>
</dbReference>
<dbReference type="InterPro" id="IPR056090">
    <property type="entry name" value="DUF7673"/>
</dbReference>
<name>A0AAW7MGZ1_9BURK</name>
<evidence type="ECO:0000313" key="3">
    <source>
        <dbReference type="EMBL" id="MDN4576663.1"/>
    </source>
</evidence>
<reference evidence="2" key="1">
    <citation type="submission" date="2018-04" db="EMBL/GenBank/DDBJ databases">
        <authorList>
            <person name="Jy Z."/>
        </authorList>
    </citation>
    <scope>NUCLEOTIDE SEQUENCE</scope>
    <source>
        <strain evidence="3">AS13</strain>
        <strain evidence="2">LA18</strain>
    </source>
</reference>
<dbReference type="AlphaFoldDB" id="A0AAW7MGZ1"/>
<dbReference type="Proteomes" id="UP001172788">
    <property type="component" value="Unassembled WGS sequence"/>
</dbReference>
<evidence type="ECO:0000313" key="4">
    <source>
        <dbReference type="Proteomes" id="UP001172788"/>
    </source>
</evidence>
<evidence type="ECO:0000313" key="5">
    <source>
        <dbReference type="Proteomes" id="UP001172791"/>
    </source>
</evidence>
<dbReference type="RefSeq" id="WP_301233347.1">
    <property type="nucleotide sequence ID" value="NZ_QAIC01000024.1"/>
</dbReference>
<accession>A0AAW7MGZ1</accession>
<comment type="caution">
    <text evidence="2">The sequence shown here is derived from an EMBL/GenBank/DDBJ whole genome shotgun (WGS) entry which is preliminary data.</text>
</comment>
<gene>
    <name evidence="2" type="ORF">DBA34_01840</name>
    <name evidence="3" type="ORF">DBB29_00755</name>
</gene>
<sequence>MTQMSTDELEALTRLLKHALSDTGQSRRVANFLLAWWNATNCGGFDIADTWALDDEIVDDVITVFRLATRGNYPDTLGFGPRFEEVVALWRPDLSPTV</sequence>
<keyword evidence="4" id="KW-1185">Reference proteome</keyword>
<dbReference type="Proteomes" id="UP001172791">
    <property type="component" value="Unassembled WGS sequence"/>
</dbReference>
<feature type="domain" description="DUF7673" evidence="1">
    <location>
        <begin position="10"/>
        <end position="91"/>
    </location>
</feature>
<proteinExistence type="predicted"/>
<evidence type="ECO:0000259" key="1">
    <source>
        <dbReference type="Pfam" id="PF24720"/>
    </source>
</evidence>
<evidence type="ECO:0000313" key="2">
    <source>
        <dbReference type="EMBL" id="MDN4572012.1"/>
    </source>
</evidence>